<evidence type="ECO:0000256" key="5">
    <source>
        <dbReference type="ARBA" id="ARBA00021915"/>
    </source>
</evidence>
<evidence type="ECO:0000256" key="8">
    <source>
        <dbReference type="ARBA" id="ARBA00022723"/>
    </source>
</evidence>
<feature type="region of interest" description="Disordered" evidence="18">
    <location>
        <begin position="627"/>
        <end position="647"/>
    </location>
</feature>
<evidence type="ECO:0000313" key="20">
    <source>
        <dbReference type="EMBL" id="KAF4689653.1"/>
    </source>
</evidence>
<dbReference type="UniPathway" id="UPA00559"/>
<feature type="domain" description="OBG-type G" evidence="19">
    <location>
        <begin position="984"/>
        <end position="1266"/>
    </location>
</feature>
<dbReference type="PROSITE" id="PS51710">
    <property type="entry name" value="G_OBG"/>
    <property type="match status" value="1"/>
</dbReference>
<dbReference type="GO" id="GO:0005524">
    <property type="term" value="F:ATP binding"/>
    <property type="evidence" value="ECO:0007669"/>
    <property type="project" value="UniProtKB-KW"/>
</dbReference>
<feature type="coiled-coil region" evidence="17">
    <location>
        <begin position="655"/>
        <end position="689"/>
    </location>
</feature>
<keyword evidence="11" id="KW-0408">Iron</keyword>
<dbReference type="PANTHER" id="PTHR10762:SF1">
    <property type="entry name" value="2-(3-AMINO-3-CARBOXYPROPYL)HISTIDINE SYNTHASE SUBUNIT 1"/>
    <property type="match status" value="1"/>
</dbReference>
<evidence type="ECO:0000256" key="15">
    <source>
        <dbReference type="ARBA" id="ARBA00032789"/>
    </source>
</evidence>
<dbReference type="PANTHER" id="PTHR10762">
    <property type="entry name" value="DIPHTHAMIDE BIOSYNTHESIS PROTEIN"/>
    <property type="match status" value="1"/>
</dbReference>
<feature type="compositionally biased region" description="Low complexity" evidence="18">
    <location>
        <begin position="913"/>
        <end position="935"/>
    </location>
</feature>
<gene>
    <name evidence="20" type="primary">DPH1_1</name>
    <name evidence="20" type="ORF">FOZ60_001348</name>
</gene>
<dbReference type="InterPro" id="IPR023192">
    <property type="entry name" value="TGS-like_dom_sf"/>
</dbReference>
<dbReference type="GO" id="GO:0046872">
    <property type="term" value="F:metal ion binding"/>
    <property type="evidence" value="ECO:0007669"/>
    <property type="project" value="UniProtKB-KW"/>
</dbReference>
<dbReference type="SFLD" id="SFLDS00032">
    <property type="entry name" value="Radical_SAM_3-amino-3-carboxyp"/>
    <property type="match status" value="1"/>
</dbReference>
<dbReference type="EC" id="2.5.1.108" evidence="4"/>
<dbReference type="InterPro" id="IPR012676">
    <property type="entry name" value="TGS-like"/>
</dbReference>
<keyword evidence="12" id="KW-0411">Iron-sulfur</keyword>
<dbReference type="Pfam" id="PF01926">
    <property type="entry name" value="MMR_HSR1"/>
    <property type="match status" value="1"/>
</dbReference>
<dbReference type="NCBIfam" id="TIGR00092">
    <property type="entry name" value="redox-regulated ATPase YchF"/>
    <property type="match status" value="1"/>
</dbReference>
<evidence type="ECO:0000256" key="11">
    <source>
        <dbReference type="ARBA" id="ARBA00023004"/>
    </source>
</evidence>
<evidence type="ECO:0000256" key="17">
    <source>
        <dbReference type="SAM" id="Coils"/>
    </source>
</evidence>
<accession>A0A7J6P0H1</accession>
<evidence type="ECO:0000256" key="6">
    <source>
        <dbReference type="ARBA" id="ARBA00022679"/>
    </source>
</evidence>
<dbReference type="InterPro" id="IPR004396">
    <property type="entry name" value="ATPase_YchF/OLA1"/>
</dbReference>
<dbReference type="NCBIfam" id="TIGR00322">
    <property type="entry name" value="diphth2_R"/>
    <property type="match status" value="1"/>
</dbReference>
<keyword evidence="17" id="KW-0175">Coiled coil</keyword>
<evidence type="ECO:0000256" key="18">
    <source>
        <dbReference type="SAM" id="MobiDB-lite"/>
    </source>
</evidence>
<dbReference type="Gene3D" id="3.40.50.11850">
    <property type="entry name" value="Diphthamide synthesis DPH1/DPH2 domain 2"/>
    <property type="match status" value="1"/>
</dbReference>
<comment type="catalytic activity">
    <reaction evidence="16">
        <text>L-histidyl-[translation elongation factor 2] + S-adenosyl-L-methionine = 2-[(3S)-amino-3-carboxypropyl]-L-histidyl-[translation elongation factor 2] + S-methyl-5'-thioadenosine + H(+)</text>
        <dbReference type="Rhea" id="RHEA:36783"/>
        <dbReference type="Rhea" id="RHEA-COMP:9748"/>
        <dbReference type="Rhea" id="RHEA-COMP:9749"/>
        <dbReference type="ChEBI" id="CHEBI:15378"/>
        <dbReference type="ChEBI" id="CHEBI:17509"/>
        <dbReference type="ChEBI" id="CHEBI:29979"/>
        <dbReference type="ChEBI" id="CHEBI:59789"/>
        <dbReference type="ChEBI" id="CHEBI:73995"/>
        <dbReference type="EC" id="2.5.1.108"/>
    </reaction>
</comment>
<dbReference type="InterPro" id="IPR042263">
    <property type="entry name" value="DPH1/DPH2_1"/>
</dbReference>
<dbReference type="Pfam" id="PF01866">
    <property type="entry name" value="Diphthamide_syn"/>
    <property type="match status" value="1"/>
</dbReference>
<evidence type="ECO:0000256" key="16">
    <source>
        <dbReference type="ARBA" id="ARBA00048403"/>
    </source>
</evidence>
<dbReference type="GO" id="GO:0005525">
    <property type="term" value="F:GTP binding"/>
    <property type="evidence" value="ECO:0007669"/>
    <property type="project" value="InterPro"/>
</dbReference>
<dbReference type="InterPro" id="IPR016435">
    <property type="entry name" value="DPH1/DPH2"/>
</dbReference>
<reference evidence="20 21" key="1">
    <citation type="submission" date="2020-04" db="EMBL/GenBank/DDBJ databases">
        <title>Perkinsus olseni comparative genomics.</title>
        <authorList>
            <person name="Bogema D.R."/>
        </authorList>
    </citation>
    <scope>NUCLEOTIDE SEQUENCE [LARGE SCALE GENOMIC DNA]</scope>
    <source>
        <strain evidence="20">00978-12</strain>
    </source>
</reference>
<dbReference type="Gene3D" id="3.40.50.11860">
    <property type="entry name" value="Diphthamide synthesis DPH1/DPH2 domain 3"/>
    <property type="match status" value="1"/>
</dbReference>
<evidence type="ECO:0000256" key="3">
    <source>
        <dbReference type="ARBA" id="ARBA00010173"/>
    </source>
</evidence>
<comment type="cofactor">
    <cofactor evidence="1">
        <name>[4Fe-4S] cluster</name>
        <dbReference type="ChEBI" id="CHEBI:49883"/>
    </cofactor>
</comment>
<dbReference type="Proteomes" id="UP000541610">
    <property type="component" value="Unassembled WGS sequence"/>
</dbReference>
<comment type="similarity">
    <text evidence="3">Belongs to the DPH1/DPH2 family. DPH1 subfamily.</text>
</comment>
<dbReference type="InterPro" id="IPR027417">
    <property type="entry name" value="P-loop_NTPase"/>
</dbReference>
<keyword evidence="8" id="KW-0479">Metal-binding</keyword>
<dbReference type="InterPro" id="IPR013029">
    <property type="entry name" value="YchF_C"/>
</dbReference>
<evidence type="ECO:0000256" key="14">
    <source>
        <dbReference type="ARBA" id="ARBA00032574"/>
    </source>
</evidence>
<evidence type="ECO:0000256" key="1">
    <source>
        <dbReference type="ARBA" id="ARBA00001966"/>
    </source>
</evidence>
<feature type="region of interest" description="Disordered" evidence="18">
    <location>
        <begin position="909"/>
        <end position="935"/>
    </location>
</feature>
<dbReference type="InterPro" id="IPR042264">
    <property type="entry name" value="DPH1/DPH2_2"/>
</dbReference>
<dbReference type="InterPro" id="IPR006073">
    <property type="entry name" value="GTP-bd"/>
</dbReference>
<feature type="region of interest" description="Disordered" evidence="18">
    <location>
        <begin position="701"/>
        <end position="734"/>
    </location>
</feature>
<dbReference type="OrthoDB" id="1649088at2759"/>
<dbReference type="Gene3D" id="3.40.50.11840">
    <property type="entry name" value="Diphthamide synthesis DPH1/DPH2 domain 1"/>
    <property type="match status" value="1"/>
</dbReference>
<keyword evidence="10" id="KW-0067">ATP-binding</keyword>
<evidence type="ECO:0000256" key="7">
    <source>
        <dbReference type="ARBA" id="ARBA00022691"/>
    </source>
</evidence>
<name>A0A7J6P0H1_PEROL</name>
<feature type="coiled-coil region" evidence="17">
    <location>
        <begin position="832"/>
        <end position="901"/>
    </location>
</feature>
<dbReference type="PRINTS" id="PR00326">
    <property type="entry name" value="GTP1OBG"/>
</dbReference>
<keyword evidence="7" id="KW-0949">S-adenosyl-L-methionine</keyword>
<dbReference type="InterPro" id="IPR042265">
    <property type="entry name" value="DPH1/DPH2_3"/>
</dbReference>
<evidence type="ECO:0000256" key="4">
    <source>
        <dbReference type="ARBA" id="ARBA00012221"/>
    </source>
</evidence>
<dbReference type="GO" id="GO:0017183">
    <property type="term" value="P:protein histidyl modification to diphthamide"/>
    <property type="evidence" value="ECO:0007669"/>
    <property type="project" value="UniProtKB-UniPathway"/>
</dbReference>
<comment type="caution">
    <text evidence="20">The sequence shown here is derived from an EMBL/GenBank/DDBJ whole genome shotgun (WGS) entry which is preliminary data.</text>
</comment>
<organism evidence="20 21">
    <name type="scientific">Perkinsus olseni</name>
    <name type="common">Perkinsus atlanticus</name>
    <dbReference type="NCBI Taxonomy" id="32597"/>
    <lineage>
        <taxon>Eukaryota</taxon>
        <taxon>Sar</taxon>
        <taxon>Alveolata</taxon>
        <taxon>Perkinsozoa</taxon>
        <taxon>Perkinsea</taxon>
        <taxon>Perkinsida</taxon>
        <taxon>Perkinsidae</taxon>
        <taxon>Perkinsus</taxon>
    </lineage>
</organism>
<feature type="coiled-coil region" evidence="17">
    <location>
        <begin position="450"/>
        <end position="515"/>
    </location>
</feature>
<dbReference type="GO" id="GO:0090560">
    <property type="term" value="F:2-(3-amino-3-carboxypropyl)histidine synthase activity"/>
    <property type="evidence" value="ECO:0007669"/>
    <property type="project" value="UniProtKB-EC"/>
</dbReference>
<dbReference type="Gene3D" id="3.40.50.300">
    <property type="entry name" value="P-loop containing nucleotide triphosphate hydrolases"/>
    <property type="match status" value="1"/>
</dbReference>
<evidence type="ECO:0000256" key="12">
    <source>
        <dbReference type="ARBA" id="ARBA00023014"/>
    </source>
</evidence>
<evidence type="ECO:0000259" key="19">
    <source>
        <dbReference type="PROSITE" id="PS51710"/>
    </source>
</evidence>
<dbReference type="SUPFAM" id="SSF52540">
    <property type="entry name" value="P-loop containing nucleoside triphosphate hydrolases"/>
    <property type="match status" value="1"/>
</dbReference>
<dbReference type="InterPro" id="IPR012675">
    <property type="entry name" value="Beta-grasp_dom_sf"/>
</dbReference>
<evidence type="ECO:0000256" key="10">
    <source>
        <dbReference type="ARBA" id="ARBA00022840"/>
    </source>
</evidence>
<evidence type="ECO:0000256" key="9">
    <source>
        <dbReference type="ARBA" id="ARBA00022741"/>
    </source>
</evidence>
<dbReference type="SUPFAM" id="SSF81271">
    <property type="entry name" value="TGS-like"/>
    <property type="match status" value="1"/>
</dbReference>
<evidence type="ECO:0000313" key="21">
    <source>
        <dbReference type="Proteomes" id="UP000541610"/>
    </source>
</evidence>
<dbReference type="GO" id="GO:0051536">
    <property type="term" value="F:iron-sulfur cluster binding"/>
    <property type="evidence" value="ECO:0007669"/>
    <property type="project" value="UniProtKB-KW"/>
</dbReference>
<comment type="pathway">
    <text evidence="2">Protein modification; peptidyl-diphthamide biosynthesis.</text>
</comment>
<evidence type="ECO:0000256" key="13">
    <source>
        <dbReference type="ARBA" id="ARBA00031690"/>
    </source>
</evidence>
<dbReference type="GO" id="GO:0016887">
    <property type="term" value="F:ATP hydrolysis activity"/>
    <property type="evidence" value="ECO:0007669"/>
    <property type="project" value="InterPro"/>
</dbReference>
<protein>
    <recommendedName>
        <fullName evidence="5">2-(3-amino-3-carboxypropyl)histidine synthase subunit 1</fullName>
        <ecNumber evidence="4">2.5.1.108</ecNumber>
    </recommendedName>
    <alternativeName>
        <fullName evidence="14">Diphthamide biosynthesis protein 1</fullName>
    </alternativeName>
    <alternativeName>
        <fullName evidence="15">Diphtheria toxin resistance protein 1</fullName>
    </alternativeName>
    <alternativeName>
        <fullName evidence="13">S-adenosyl-L-methionine:L-histidine 3-amino-3-carboxypropyltransferase 1</fullName>
    </alternativeName>
</protein>
<sequence>MALGDSIDPELGYDPELLTKAIARALPPTYDFEIPQTISKLRKRKCTHVALQLPDGLLQFATVLSDIFKKFCTPYLRTVTIVADAVFGACCIDDLTCRAIGADAMVHYGHSCLTPVDQTVVYTIYVLVRISYDVNHMTASLAAAVPPEQRPVALMATVQFSQMLDEAKDIMRRKYGWEADDLFVPQIKPLSKGETLGCTAPSLDDRAKTIYYVADGRFHLEGAMLASPTIKNVLRYCPYTRRLFREGLDQESMHRTREEEIERARASKKTVGLILGTLGRQGSVGILESVREIIHNSGRETVTVLLSEITTEKLRDLGDSVGCWVEVACPRLALDWGAADYSKDAPMLSSYEACVAFGKEKYGRPSSTGCSSSNGCSSSSCCSSKTDAEPLRYPMDYYSNTGGVWSNYRAKGGFGGSQSGQYTFWHMGPGKAAEAARPVGASAAAADFQIHALEVQLAGVTEERDALVRRLKKHKFWSSSSSMWILQLQEKQEEITSLQVKMANMEAKLAEVSRDSQAAAVITPPLSALTMTDGECQTDSTGSSACFGDQQEEDGSPSYFPSINAALANASKADLEKQVRELQRQVEVMRPKVSQYYVLSSELTRLKEENRDGLAGVDIAVDTSGLQGRDSVSTQTDSSVASRGGSQTVAAWQQVGQLRDKLRDTEIALKRSQRQLSDLQEQHARAGAELRASWAKREAETHATAATAGMCPSCSRSTSGSEKGDSPSANKEAEGRLEELQLALKTSQQRADSFANELFRAQDELSTANGQLIQQRRKMAELGSKVDSLKAKLSEQYELAAQRRESEESLAASRQEVIDELSDQIRAWVSSHRDLSQKYQALEHQAELARLDATDRASELSLAQATADKAISNARALKIEYAEVTSQLAIARRQLDELKASHAGIRPDDTLCSIQSSGSSSSVPSQGQSFGGSSSSDGYPIVQVADAASSRSAALVQHLIRRGSYQRRRASHSAVPLQVRHFNKSCGLVGYPNVGKSTTFNAIVGAQLAEAANFPFCELHYLFQEQVVKLGTIEPNISKASVPDPLLDDLAKVEGSAKKIPGQLEVRDIAGLVKGASEGQGMGNSFLANIRHVHCIIQVVRCFSDSRIAHVDDPVNIDPVSEFEAISDELLIADLEMATRKMPGLRKRACAEPEAKKMLPLYEAWLKGLEEGVPVRNLLDVDKLMETFGSRVMATDPLLCVLITAKPILVMANVRPEDVKSGNDYTEALQRHVAQKCTRGVELVVASSILEEETSSLGDADFLAEYLDSYGLTEPRLPRMMDSVKTLLGVSHYYTLGSNEARAWFIQKGEKAPAAARYIHSDFEKYTGMSLEVLMIMFFLTAKQCRPEEVLKRGGLAGVRDAGLIRNRGKDYVVQEGDILEFIDRSSH</sequence>
<dbReference type="InterPro" id="IPR031167">
    <property type="entry name" value="G_OBG"/>
</dbReference>
<dbReference type="Gene3D" id="1.10.150.300">
    <property type="entry name" value="TGS-like domain"/>
    <property type="match status" value="1"/>
</dbReference>
<dbReference type="EMBL" id="JABANP010000119">
    <property type="protein sequence ID" value="KAF4689653.1"/>
    <property type="molecule type" value="Genomic_DNA"/>
</dbReference>
<keyword evidence="9" id="KW-0547">Nucleotide-binding</keyword>
<keyword evidence="6" id="KW-0808">Transferase</keyword>
<proteinExistence type="inferred from homology"/>
<evidence type="ECO:0000256" key="2">
    <source>
        <dbReference type="ARBA" id="ARBA00005156"/>
    </source>
</evidence>
<dbReference type="Gene3D" id="3.10.20.30">
    <property type="match status" value="1"/>
</dbReference>
<dbReference type="Pfam" id="PF06071">
    <property type="entry name" value="YchF-GTPase_C"/>
    <property type="match status" value="1"/>
</dbReference>